<dbReference type="Proteomes" id="UP000198324">
    <property type="component" value="Unassembled WGS sequence"/>
</dbReference>
<dbReference type="SUPFAM" id="SSF53822">
    <property type="entry name" value="Periplasmic binding protein-like I"/>
    <property type="match status" value="1"/>
</dbReference>
<dbReference type="Pfam" id="PF13458">
    <property type="entry name" value="Peripla_BP_6"/>
    <property type="match status" value="1"/>
</dbReference>
<keyword evidence="2 3" id="KW-0732">Signal</keyword>
<evidence type="ECO:0000256" key="3">
    <source>
        <dbReference type="SAM" id="SignalP"/>
    </source>
</evidence>
<keyword evidence="6" id="KW-1185">Reference proteome</keyword>
<dbReference type="RefSeq" id="WP_089273270.1">
    <property type="nucleotide sequence ID" value="NZ_FZOC01000002.1"/>
</dbReference>
<gene>
    <name evidence="5" type="ORF">SAMN04488503_1497</name>
</gene>
<evidence type="ECO:0000256" key="1">
    <source>
        <dbReference type="ARBA" id="ARBA00010062"/>
    </source>
</evidence>
<dbReference type="PANTHER" id="PTHR30483:SF6">
    <property type="entry name" value="PERIPLASMIC BINDING PROTEIN OF ABC TRANSPORTER FOR NATURAL AMINO ACIDS"/>
    <property type="match status" value="1"/>
</dbReference>
<dbReference type="InterPro" id="IPR028081">
    <property type="entry name" value="Leu-bd"/>
</dbReference>
<protein>
    <submittedName>
        <fullName evidence="5">Amino acid/amide ABC transporter substrate-binding protein, HAAT family (TC 3.A.1.4.-)</fullName>
    </submittedName>
</protein>
<evidence type="ECO:0000259" key="4">
    <source>
        <dbReference type="Pfam" id="PF13458"/>
    </source>
</evidence>
<dbReference type="OrthoDB" id="9772589at2"/>
<dbReference type="InterPro" id="IPR028082">
    <property type="entry name" value="Peripla_BP_I"/>
</dbReference>
<dbReference type="PROSITE" id="PS00197">
    <property type="entry name" value="2FE2S_FER_1"/>
    <property type="match status" value="1"/>
</dbReference>
<dbReference type="EMBL" id="FZOC01000002">
    <property type="protein sequence ID" value="SNR82064.1"/>
    <property type="molecule type" value="Genomic_DNA"/>
</dbReference>
<comment type="similarity">
    <text evidence="1">Belongs to the leucine-binding protein family.</text>
</comment>
<proteinExistence type="inferred from homology"/>
<feature type="domain" description="Leucine-binding protein" evidence="4">
    <location>
        <begin position="47"/>
        <end position="380"/>
    </location>
</feature>
<dbReference type="GO" id="GO:0051537">
    <property type="term" value="F:2 iron, 2 sulfur cluster binding"/>
    <property type="evidence" value="ECO:0007669"/>
    <property type="project" value="InterPro"/>
</dbReference>
<accession>A0A238ZHC4</accession>
<name>A0A238ZHC4_9BACT</name>
<reference evidence="5 6" key="1">
    <citation type="submission" date="2017-06" db="EMBL/GenBank/DDBJ databases">
        <authorList>
            <person name="Kim H.J."/>
            <person name="Triplett B.A."/>
        </authorList>
    </citation>
    <scope>NUCLEOTIDE SEQUENCE [LARGE SCALE GENOMIC DNA]</scope>
    <source>
        <strain evidence="5 6">DSM 13116</strain>
    </source>
</reference>
<evidence type="ECO:0000313" key="6">
    <source>
        <dbReference type="Proteomes" id="UP000198324"/>
    </source>
</evidence>
<dbReference type="InterPro" id="IPR006058">
    <property type="entry name" value="2Fe2S_fd_BS"/>
</dbReference>
<dbReference type="AlphaFoldDB" id="A0A238ZHC4"/>
<organism evidence="5 6">
    <name type="scientific">Humidesulfovibrio mexicanus</name>
    <dbReference type="NCBI Taxonomy" id="147047"/>
    <lineage>
        <taxon>Bacteria</taxon>
        <taxon>Pseudomonadati</taxon>
        <taxon>Thermodesulfobacteriota</taxon>
        <taxon>Desulfovibrionia</taxon>
        <taxon>Desulfovibrionales</taxon>
        <taxon>Desulfovibrionaceae</taxon>
        <taxon>Humidesulfovibrio</taxon>
    </lineage>
</organism>
<dbReference type="PANTHER" id="PTHR30483">
    <property type="entry name" value="LEUCINE-SPECIFIC-BINDING PROTEIN"/>
    <property type="match status" value="1"/>
</dbReference>
<feature type="signal peptide" evidence="3">
    <location>
        <begin position="1"/>
        <end position="22"/>
    </location>
</feature>
<dbReference type="Gene3D" id="3.40.50.2300">
    <property type="match status" value="2"/>
</dbReference>
<dbReference type="CDD" id="cd06342">
    <property type="entry name" value="PBP1_ABC_LIVBP-like"/>
    <property type="match status" value="1"/>
</dbReference>
<dbReference type="InterPro" id="IPR051010">
    <property type="entry name" value="BCAA_transport"/>
</dbReference>
<evidence type="ECO:0000256" key="2">
    <source>
        <dbReference type="ARBA" id="ARBA00022729"/>
    </source>
</evidence>
<sequence>MRQISGRNLLISALCCGMALCAACSRSDSPSACNDALGCVELDPGAPITIGVIQALTGSIANLGQEQLRGLELALAKRDGRILGHKVDLVIEDTSCCAEGGANAALRITSDPKVVAIFGTTCSGDAATASKVMSEAGFTMISGNNSAPSLTAIGGQRGPDWRAGYFRTAPNEEASGPAAATFAYQVLGIHRAAVINDGDLYTRSLAQGFAKRFKQLGGVVSLEATVSKQDTDMRPVLEAIKESRAKMIFFPLFQPEGNYLIMQARRDPALRDIVLMSDGALIEQSFINAVAQAAKGVYFVGPTPPRPSPELEQLQASYRKHFKSAPSTYYYVSAYDAADLLFSALENTAEKLPDGRLRLGRQALRDALYSTRERQGLTGTLSCNEFGDCAQPSFNILRLDDPEDGVEGLKANVQFTYKPKP</sequence>
<evidence type="ECO:0000313" key="5">
    <source>
        <dbReference type="EMBL" id="SNR82064.1"/>
    </source>
</evidence>
<feature type="chain" id="PRO_5012059716" evidence="3">
    <location>
        <begin position="23"/>
        <end position="421"/>
    </location>
</feature>